<name>D5ACZ2_PICSI</name>
<reference evidence="1" key="1">
    <citation type="submission" date="2010-04" db="EMBL/GenBank/DDBJ databases">
        <authorList>
            <person name="Reid K.E."/>
            <person name="Liao N."/>
            <person name="Chan S."/>
            <person name="Docking R."/>
            <person name="Taylor G."/>
            <person name="Moore R."/>
            <person name="Mayo M."/>
            <person name="Munro S."/>
            <person name="King J."/>
            <person name="Yanchuk A."/>
            <person name="Holt R."/>
            <person name="Jones S."/>
            <person name="Marra M."/>
            <person name="Ritland C.E."/>
            <person name="Ritland K."/>
            <person name="Bohlmann J."/>
        </authorList>
    </citation>
    <scope>NUCLEOTIDE SEQUENCE</scope>
    <source>
        <tissue evidence="1">Bud</tissue>
    </source>
</reference>
<accession>D5ACZ2</accession>
<organism evidence="1">
    <name type="scientific">Picea sitchensis</name>
    <name type="common">Sitka spruce</name>
    <name type="synonym">Pinus sitchensis</name>
    <dbReference type="NCBI Taxonomy" id="3332"/>
    <lineage>
        <taxon>Eukaryota</taxon>
        <taxon>Viridiplantae</taxon>
        <taxon>Streptophyta</taxon>
        <taxon>Embryophyta</taxon>
        <taxon>Tracheophyta</taxon>
        <taxon>Spermatophyta</taxon>
        <taxon>Pinopsida</taxon>
        <taxon>Pinidae</taxon>
        <taxon>Conifers I</taxon>
        <taxon>Pinales</taxon>
        <taxon>Pinaceae</taxon>
        <taxon>Picea</taxon>
    </lineage>
</organism>
<evidence type="ECO:0000313" key="1">
    <source>
        <dbReference type="EMBL" id="ADE77411.1"/>
    </source>
</evidence>
<protein>
    <submittedName>
        <fullName evidence="1">Uncharacterized protein</fullName>
    </submittedName>
</protein>
<dbReference type="EMBL" id="BT124138">
    <property type="protein sequence ID" value="ADE77411.1"/>
    <property type="molecule type" value="mRNA"/>
</dbReference>
<sequence>MFGEPISEGHFFSLNNVVLLYRPDLLELDQTVISTCQSHGKEVGSAIH</sequence>
<proteinExistence type="evidence at transcript level"/>
<dbReference type="AlphaFoldDB" id="D5ACZ2"/>